<dbReference type="InterPro" id="IPR001647">
    <property type="entry name" value="HTH_TetR"/>
</dbReference>
<accession>A0ABP9TBT9</accession>
<evidence type="ECO:0000313" key="6">
    <source>
        <dbReference type="EMBL" id="GAA5215787.1"/>
    </source>
</evidence>
<reference evidence="7" key="1">
    <citation type="journal article" date="2019" name="Int. J. Syst. Evol. Microbiol.">
        <title>The Global Catalogue of Microorganisms (GCM) 10K type strain sequencing project: providing services to taxonomists for standard genome sequencing and annotation.</title>
        <authorList>
            <consortium name="The Broad Institute Genomics Platform"/>
            <consortium name="The Broad Institute Genome Sequencing Center for Infectious Disease"/>
            <person name="Wu L."/>
            <person name="Ma J."/>
        </authorList>
    </citation>
    <scope>NUCLEOTIDE SEQUENCE [LARGE SCALE GENOMIC DNA]</scope>
    <source>
        <strain evidence="7">JCM 18306</strain>
    </source>
</reference>
<sequence length="205" mass="22332">MTVRDQAQERSRRPGGRAALVVAAVRQATEELLEEVGYEGLVLTEVAARAQVNKTTVYRRWPSKVELVTDLFLSRSAQQDVARDTGSLVGDLTALLQDIVSNVNSPAARAVLSVLIGGVLDEEARGAREAFWAERFRRGAALVERAANRGELPRGTDARLLLEDACSPVYYRLLITGETVTDEDIALFARRAAQRAQGLSGNGVR</sequence>
<evidence type="ECO:0000256" key="1">
    <source>
        <dbReference type="ARBA" id="ARBA00023015"/>
    </source>
</evidence>
<dbReference type="Gene3D" id="1.10.10.60">
    <property type="entry name" value="Homeodomain-like"/>
    <property type="match status" value="1"/>
</dbReference>
<dbReference type="SUPFAM" id="SSF46689">
    <property type="entry name" value="Homeodomain-like"/>
    <property type="match status" value="1"/>
</dbReference>
<dbReference type="Pfam" id="PF00440">
    <property type="entry name" value="TetR_N"/>
    <property type="match status" value="1"/>
</dbReference>
<feature type="DNA-binding region" description="H-T-H motif" evidence="4">
    <location>
        <begin position="42"/>
        <end position="61"/>
    </location>
</feature>
<dbReference type="SUPFAM" id="SSF48498">
    <property type="entry name" value="Tetracyclin repressor-like, C-terminal domain"/>
    <property type="match status" value="1"/>
</dbReference>
<protein>
    <submittedName>
        <fullName evidence="6">TetR/AcrR family transcriptional regulator</fullName>
    </submittedName>
</protein>
<evidence type="ECO:0000256" key="4">
    <source>
        <dbReference type="PROSITE-ProRule" id="PRU00335"/>
    </source>
</evidence>
<dbReference type="InterPro" id="IPR011075">
    <property type="entry name" value="TetR_C"/>
</dbReference>
<evidence type="ECO:0000259" key="5">
    <source>
        <dbReference type="PROSITE" id="PS50977"/>
    </source>
</evidence>
<keyword evidence="1" id="KW-0805">Transcription regulation</keyword>
<organism evidence="6 7">
    <name type="scientific">Streptomyces thinghirensis</name>
    <dbReference type="NCBI Taxonomy" id="551547"/>
    <lineage>
        <taxon>Bacteria</taxon>
        <taxon>Bacillati</taxon>
        <taxon>Actinomycetota</taxon>
        <taxon>Actinomycetes</taxon>
        <taxon>Kitasatosporales</taxon>
        <taxon>Streptomycetaceae</taxon>
        <taxon>Streptomyces</taxon>
    </lineage>
</organism>
<dbReference type="InterPro" id="IPR036271">
    <property type="entry name" value="Tet_transcr_reg_TetR-rel_C_sf"/>
</dbReference>
<dbReference type="InterPro" id="IPR009057">
    <property type="entry name" value="Homeodomain-like_sf"/>
</dbReference>
<feature type="domain" description="HTH tetR-type" evidence="5">
    <location>
        <begin position="19"/>
        <end position="79"/>
    </location>
</feature>
<keyword evidence="7" id="KW-1185">Reference proteome</keyword>
<gene>
    <name evidence="6" type="ORF">GCM10023323_66190</name>
</gene>
<keyword evidence="2 4" id="KW-0238">DNA-binding</keyword>
<proteinExistence type="predicted"/>
<dbReference type="Proteomes" id="UP001499878">
    <property type="component" value="Unassembled WGS sequence"/>
</dbReference>
<dbReference type="EMBL" id="BAABJR010000023">
    <property type="protein sequence ID" value="GAA5215787.1"/>
    <property type="molecule type" value="Genomic_DNA"/>
</dbReference>
<dbReference type="PROSITE" id="PS50977">
    <property type="entry name" value="HTH_TETR_2"/>
    <property type="match status" value="1"/>
</dbReference>
<comment type="caution">
    <text evidence="6">The sequence shown here is derived from an EMBL/GenBank/DDBJ whole genome shotgun (WGS) entry which is preliminary data.</text>
</comment>
<evidence type="ECO:0000256" key="2">
    <source>
        <dbReference type="ARBA" id="ARBA00023125"/>
    </source>
</evidence>
<name>A0ABP9TBT9_9ACTN</name>
<dbReference type="RefSeq" id="WP_345636869.1">
    <property type="nucleotide sequence ID" value="NZ_BAABJR010000023.1"/>
</dbReference>
<dbReference type="PRINTS" id="PR00455">
    <property type="entry name" value="HTHTETR"/>
</dbReference>
<evidence type="ECO:0000256" key="3">
    <source>
        <dbReference type="ARBA" id="ARBA00023163"/>
    </source>
</evidence>
<dbReference type="PANTHER" id="PTHR30055:SF148">
    <property type="entry name" value="TETR-FAMILY TRANSCRIPTIONAL REGULATOR"/>
    <property type="match status" value="1"/>
</dbReference>
<dbReference type="Pfam" id="PF16859">
    <property type="entry name" value="TetR_C_11"/>
    <property type="match status" value="1"/>
</dbReference>
<dbReference type="Gene3D" id="1.10.357.10">
    <property type="entry name" value="Tetracycline Repressor, domain 2"/>
    <property type="match status" value="1"/>
</dbReference>
<dbReference type="PANTHER" id="PTHR30055">
    <property type="entry name" value="HTH-TYPE TRANSCRIPTIONAL REGULATOR RUTR"/>
    <property type="match status" value="1"/>
</dbReference>
<dbReference type="InterPro" id="IPR050109">
    <property type="entry name" value="HTH-type_TetR-like_transc_reg"/>
</dbReference>
<evidence type="ECO:0000313" key="7">
    <source>
        <dbReference type="Proteomes" id="UP001499878"/>
    </source>
</evidence>
<keyword evidence="3" id="KW-0804">Transcription</keyword>